<evidence type="ECO:0000313" key="2">
    <source>
        <dbReference type="EMBL" id="CAL1375196.1"/>
    </source>
</evidence>
<feature type="region of interest" description="Disordered" evidence="1">
    <location>
        <begin position="1"/>
        <end position="34"/>
    </location>
</feature>
<accession>A0AAV2DPH9</accession>
<feature type="compositionally biased region" description="Low complexity" evidence="1">
    <location>
        <begin position="20"/>
        <end position="31"/>
    </location>
</feature>
<dbReference type="Proteomes" id="UP001497516">
    <property type="component" value="Chromosome 3"/>
</dbReference>
<evidence type="ECO:0000313" key="3">
    <source>
        <dbReference type="Proteomes" id="UP001497516"/>
    </source>
</evidence>
<reference evidence="2 3" key="1">
    <citation type="submission" date="2024-04" db="EMBL/GenBank/DDBJ databases">
        <authorList>
            <person name="Fracassetti M."/>
        </authorList>
    </citation>
    <scope>NUCLEOTIDE SEQUENCE [LARGE SCALE GENOMIC DNA]</scope>
</reference>
<dbReference type="AlphaFoldDB" id="A0AAV2DPH9"/>
<evidence type="ECO:0000256" key="1">
    <source>
        <dbReference type="SAM" id="MobiDB-lite"/>
    </source>
</evidence>
<proteinExistence type="predicted"/>
<feature type="compositionally biased region" description="Basic and acidic residues" evidence="1">
    <location>
        <begin position="1"/>
        <end position="11"/>
    </location>
</feature>
<organism evidence="2 3">
    <name type="scientific">Linum trigynum</name>
    <dbReference type="NCBI Taxonomy" id="586398"/>
    <lineage>
        <taxon>Eukaryota</taxon>
        <taxon>Viridiplantae</taxon>
        <taxon>Streptophyta</taxon>
        <taxon>Embryophyta</taxon>
        <taxon>Tracheophyta</taxon>
        <taxon>Spermatophyta</taxon>
        <taxon>Magnoliopsida</taxon>
        <taxon>eudicotyledons</taxon>
        <taxon>Gunneridae</taxon>
        <taxon>Pentapetalae</taxon>
        <taxon>rosids</taxon>
        <taxon>fabids</taxon>
        <taxon>Malpighiales</taxon>
        <taxon>Linaceae</taxon>
        <taxon>Linum</taxon>
    </lineage>
</organism>
<sequence length="111" mass="12209">MEICRPLEKSQSELQSPLNSFPSFPTSTQTSVPLHSSTSRGLALLTTMEMELLLLRALEPTLGIVTKPHCRNGGRSIHIPDGALLQRLPPHFHGSKRLRLDSGAQCICFCC</sequence>
<keyword evidence="3" id="KW-1185">Reference proteome</keyword>
<dbReference type="EMBL" id="OZ034816">
    <property type="protein sequence ID" value="CAL1375196.1"/>
    <property type="molecule type" value="Genomic_DNA"/>
</dbReference>
<gene>
    <name evidence="2" type="ORF">LTRI10_LOCUS17011</name>
</gene>
<protein>
    <submittedName>
        <fullName evidence="2">Uncharacterized protein</fullName>
    </submittedName>
</protein>
<name>A0AAV2DPH9_9ROSI</name>